<feature type="transmembrane region" description="Helical" evidence="10">
    <location>
        <begin position="364"/>
        <end position="382"/>
    </location>
</feature>
<evidence type="ECO:0000256" key="9">
    <source>
        <dbReference type="SAM" id="MobiDB-lite"/>
    </source>
</evidence>
<sequence length="817" mass="89455">MILDDDAKAAKQRHVEGHTGSSLWEIQHVLLVCMTAYLFWRAVSLRLAPSLSTLPACLLEFAVLVVPFIVAITFTQWTNTVLVAQTAGAALLLALSRGSSSARRRSKSGPKPPAKAPRAASDPAPRAFAPFSVAFRAYLQLLTVAAILAVDFNVFPRRFAKAETFGTSLMDLGVGAFVFSSGLVSGPRLSSRSQTSSTKLSKTLMIVLPPMIFGLLRTLLTKSVNYQEHVTEYGVHWNFFFTLGIISLLVTLQGIFIPRASFAIVGLTVLLGYQMALARGLQEYILTAPRVDFFSMNREGICSLAGYYCILQFAAQIGAKVLPSEPTADIGRRRFETLGTSFVMLVFGFVVSNQVYGIQANAPYAFWVTAVCVFFVSSFFAIDEALSRMFHADAEVLRRLSAPPVLFDQINRSHLVTFLVANLLTGLVNLTIDTLRVPDLAAFGIVCGYVFTVCMAIATVIRAPVVDSQEFSHLVSGTSLVSSYSSPARGMTTRTAGSRRTSIAGDAASVYASNNNAMNFGASSGSDENTALRAPAKIADDLSINRSAAFFNHKQRLREKDKARPDASACVAVVGAPGSGKRGVIEIECGSVNEDAMVRTHHDDSLSIKITSKMYVAGNQNIRIEYWDAPEREDMLRFTARYVAGLTATLFVFDVNDDMSLDNLVPWIEEIGTHAYSQNSQSPFGLCKFLIGNKTNTPGKRAILEVDAKAFAHREFDDNERIHEIFQALVDNLQRTMPRELSPRPTVNKPTDQPKLTPYAPPIGMQIGIAMDPALKVMYRLRLRETQPNRNAATTVVDWLKVASTNNFTKYSKAIYG</sequence>
<dbReference type="InterPro" id="IPR009447">
    <property type="entry name" value="PIGW/GWT1"/>
</dbReference>
<dbReference type="Gene3D" id="3.40.50.300">
    <property type="entry name" value="P-loop containing nucleotide triphosphate hydrolases"/>
    <property type="match status" value="1"/>
</dbReference>
<feature type="transmembrane region" description="Helical" evidence="10">
    <location>
        <begin position="133"/>
        <end position="152"/>
    </location>
</feature>
<comment type="pathway">
    <text evidence="2">Glycolipid biosynthesis; glycosylphosphatidylinositol-anchor biosynthesis.</text>
</comment>
<keyword evidence="7 10" id="KW-1133">Transmembrane helix</keyword>
<feature type="transmembrane region" description="Helical" evidence="10">
    <location>
        <begin position="22"/>
        <end position="40"/>
    </location>
</feature>
<dbReference type="InterPro" id="IPR001806">
    <property type="entry name" value="Small_GTPase"/>
</dbReference>
<feature type="region of interest" description="Disordered" evidence="9">
    <location>
        <begin position="739"/>
        <end position="759"/>
    </location>
</feature>
<keyword evidence="5" id="KW-0337">GPI-anchor biosynthesis</keyword>
<protein>
    <recommendedName>
        <fullName evidence="4">GPI-anchored wall transfer protein 1</fullName>
    </recommendedName>
</protein>
<feature type="transmembrane region" description="Helical" evidence="10">
    <location>
        <begin position="338"/>
        <end position="358"/>
    </location>
</feature>
<evidence type="ECO:0000256" key="1">
    <source>
        <dbReference type="ARBA" id="ARBA00004141"/>
    </source>
</evidence>
<evidence type="ECO:0000313" key="11">
    <source>
        <dbReference type="EMBL" id="KAL2919629.1"/>
    </source>
</evidence>
<dbReference type="Pfam" id="PF00071">
    <property type="entry name" value="Ras"/>
    <property type="match status" value="1"/>
</dbReference>
<evidence type="ECO:0000256" key="7">
    <source>
        <dbReference type="ARBA" id="ARBA00022989"/>
    </source>
</evidence>
<organism evidence="11 12">
    <name type="scientific">Polyrhizophydium stewartii</name>
    <dbReference type="NCBI Taxonomy" id="2732419"/>
    <lineage>
        <taxon>Eukaryota</taxon>
        <taxon>Fungi</taxon>
        <taxon>Fungi incertae sedis</taxon>
        <taxon>Chytridiomycota</taxon>
        <taxon>Chytridiomycota incertae sedis</taxon>
        <taxon>Chytridiomycetes</taxon>
        <taxon>Rhizophydiales</taxon>
        <taxon>Rhizophydiales incertae sedis</taxon>
        <taxon>Polyrhizophydium</taxon>
    </lineage>
</organism>
<dbReference type="PANTHER" id="PTHR20661">
    <property type="entry name" value="PHOSPHATIDYLINOSITOL-GLYCAN BIOSYNTHESIS CLASS W PROTEIN"/>
    <property type="match status" value="1"/>
</dbReference>
<feature type="transmembrane region" description="Helical" evidence="10">
    <location>
        <begin position="441"/>
        <end position="461"/>
    </location>
</feature>
<dbReference type="InterPro" id="IPR027417">
    <property type="entry name" value="P-loop_NTPase"/>
</dbReference>
<comment type="subcellular location">
    <subcellularLocation>
        <location evidence="1">Membrane</location>
        <topology evidence="1">Multi-pass membrane protein</topology>
    </subcellularLocation>
</comment>
<evidence type="ECO:0000256" key="3">
    <source>
        <dbReference type="ARBA" id="ARBA00007559"/>
    </source>
</evidence>
<keyword evidence="12" id="KW-1185">Reference proteome</keyword>
<feature type="transmembrane region" description="Helical" evidence="10">
    <location>
        <begin position="240"/>
        <end position="273"/>
    </location>
</feature>
<dbReference type="Proteomes" id="UP001527925">
    <property type="component" value="Unassembled WGS sequence"/>
</dbReference>
<accession>A0ABR4NJB8</accession>
<reference evidence="11 12" key="1">
    <citation type="submission" date="2023-09" db="EMBL/GenBank/DDBJ databases">
        <title>Pangenome analysis of Batrachochytrium dendrobatidis and related Chytrids.</title>
        <authorList>
            <person name="Yacoub M.N."/>
            <person name="Stajich J.E."/>
            <person name="James T.Y."/>
        </authorList>
    </citation>
    <scope>NUCLEOTIDE SEQUENCE [LARGE SCALE GENOMIC DNA]</scope>
    <source>
        <strain evidence="11 12">JEL0888</strain>
    </source>
</reference>
<feature type="transmembrane region" description="Helical" evidence="10">
    <location>
        <begin position="172"/>
        <end position="191"/>
    </location>
</feature>
<evidence type="ECO:0000256" key="10">
    <source>
        <dbReference type="SAM" id="Phobius"/>
    </source>
</evidence>
<name>A0ABR4NJB8_9FUNG</name>
<keyword evidence="8 10" id="KW-0472">Membrane</keyword>
<dbReference type="PANTHER" id="PTHR20661:SF0">
    <property type="entry name" value="PHOSPHATIDYLINOSITOL-GLYCAN BIOSYNTHESIS CLASS W PROTEIN"/>
    <property type="match status" value="1"/>
</dbReference>
<evidence type="ECO:0000256" key="6">
    <source>
        <dbReference type="ARBA" id="ARBA00022692"/>
    </source>
</evidence>
<evidence type="ECO:0000256" key="2">
    <source>
        <dbReference type="ARBA" id="ARBA00004687"/>
    </source>
</evidence>
<gene>
    <name evidence="11" type="primary">GWT1</name>
    <name evidence="11" type="ORF">HK105_200542</name>
</gene>
<feature type="transmembrane region" description="Helical" evidence="10">
    <location>
        <begin position="203"/>
        <end position="220"/>
    </location>
</feature>
<evidence type="ECO:0000256" key="4">
    <source>
        <dbReference type="ARBA" id="ARBA00014495"/>
    </source>
</evidence>
<feature type="transmembrane region" description="Helical" evidence="10">
    <location>
        <begin position="415"/>
        <end position="435"/>
    </location>
</feature>
<proteinExistence type="inferred from homology"/>
<dbReference type="EMBL" id="JADGIZ020000002">
    <property type="protein sequence ID" value="KAL2919629.1"/>
    <property type="molecule type" value="Genomic_DNA"/>
</dbReference>
<dbReference type="Pfam" id="PF06423">
    <property type="entry name" value="GWT1"/>
    <property type="match status" value="1"/>
</dbReference>
<comment type="similarity">
    <text evidence="3">Belongs to the PIGW family.</text>
</comment>
<feature type="region of interest" description="Disordered" evidence="9">
    <location>
        <begin position="101"/>
        <end position="123"/>
    </location>
</feature>
<keyword evidence="6 10" id="KW-0812">Transmembrane</keyword>
<dbReference type="SUPFAM" id="SSF52540">
    <property type="entry name" value="P-loop containing nucleoside triphosphate hydrolases"/>
    <property type="match status" value="1"/>
</dbReference>
<feature type="transmembrane region" description="Helical" evidence="10">
    <location>
        <begin position="52"/>
        <end position="74"/>
    </location>
</feature>
<comment type="caution">
    <text evidence="11">The sequence shown here is derived from an EMBL/GenBank/DDBJ whole genome shotgun (WGS) entry which is preliminary data.</text>
</comment>
<evidence type="ECO:0000256" key="8">
    <source>
        <dbReference type="ARBA" id="ARBA00023136"/>
    </source>
</evidence>
<evidence type="ECO:0000256" key="5">
    <source>
        <dbReference type="ARBA" id="ARBA00022502"/>
    </source>
</evidence>
<evidence type="ECO:0000313" key="12">
    <source>
        <dbReference type="Proteomes" id="UP001527925"/>
    </source>
</evidence>